<dbReference type="EMBL" id="AQGS01000107">
    <property type="protein sequence ID" value="EPS42602.1"/>
    <property type="molecule type" value="Genomic_DNA"/>
</dbReference>
<feature type="transmembrane region" description="Helical" evidence="2">
    <location>
        <begin position="314"/>
        <end position="333"/>
    </location>
</feature>
<dbReference type="AlphaFoldDB" id="S8C4I1"/>
<feature type="transmembrane region" description="Helical" evidence="2">
    <location>
        <begin position="345"/>
        <end position="364"/>
    </location>
</feature>
<feature type="region of interest" description="Disordered" evidence="1">
    <location>
        <begin position="62"/>
        <end position="215"/>
    </location>
</feature>
<reference evidence="3 4" key="1">
    <citation type="journal article" date="2013" name="PLoS Genet.">
        <title>Genomic mechanisms accounting for the adaptation to parasitism in nematode-trapping fungi.</title>
        <authorList>
            <person name="Meerupati T."/>
            <person name="Andersson K.M."/>
            <person name="Friman E."/>
            <person name="Kumar D."/>
            <person name="Tunlid A."/>
            <person name="Ahren D."/>
        </authorList>
    </citation>
    <scope>NUCLEOTIDE SEQUENCE [LARGE SCALE GENOMIC DNA]</scope>
    <source>
        <strain evidence="3 4">CBS 200.50</strain>
    </source>
</reference>
<feature type="transmembrane region" description="Helical" evidence="2">
    <location>
        <begin position="284"/>
        <end position="302"/>
    </location>
</feature>
<dbReference type="Proteomes" id="UP000015100">
    <property type="component" value="Unassembled WGS sequence"/>
</dbReference>
<feature type="transmembrane region" description="Helical" evidence="2">
    <location>
        <begin position="376"/>
        <end position="396"/>
    </location>
</feature>
<accession>S8C4I1</accession>
<evidence type="ECO:0000313" key="4">
    <source>
        <dbReference type="Proteomes" id="UP000015100"/>
    </source>
</evidence>
<evidence type="ECO:0000256" key="2">
    <source>
        <dbReference type="SAM" id="Phobius"/>
    </source>
</evidence>
<feature type="compositionally biased region" description="Polar residues" evidence="1">
    <location>
        <begin position="177"/>
        <end position="196"/>
    </location>
</feature>
<keyword evidence="2" id="KW-1133">Transmembrane helix</keyword>
<organism evidence="3 4">
    <name type="scientific">Dactylellina haptotyla (strain CBS 200.50)</name>
    <name type="common">Nematode-trapping fungus</name>
    <name type="synonym">Monacrosporium haptotylum</name>
    <dbReference type="NCBI Taxonomy" id="1284197"/>
    <lineage>
        <taxon>Eukaryota</taxon>
        <taxon>Fungi</taxon>
        <taxon>Dikarya</taxon>
        <taxon>Ascomycota</taxon>
        <taxon>Pezizomycotina</taxon>
        <taxon>Orbiliomycetes</taxon>
        <taxon>Orbiliales</taxon>
        <taxon>Orbiliaceae</taxon>
        <taxon>Dactylellina</taxon>
    </lineage>
</organism>
<protein>
    <submittedName>
        <fullName evidence="3">Uncharacterized protein</fullName>
    </submittedName>
</protein>
<sequence>MAQSKESGDDDYTYKYEQRFPAGPKLIDRPYLHTQQLPTSADLPLAIARMFANVNLPHAASDVQEGMPSVEEPSLNRPPMEKQPTNPRRRKSAKPLNAAEDTKTISLAANAAKAMGSRPAITRHAPGITRQPTGTDDQKDLAWSTSVDSHESKKPPTSIVAPEPTELASSIGKGPAASQQPTCTEDSDVENSSTYSKHPETTRKPDQKNEKPKKSEITVETLNIESALSLPPPPLLPPPFTYEFTAAPYFPALPPPKPVSSTYLTLPAPVTSSEIKKILHDRNTLWIVVFLLVVICGILAGMSFLNPQNDSYDALFEMVYSFSGLWCILIPLMRDRKLPIWPARGWLYTFAGITGGLSVFSVVLQYTVADGCWSGLFAHIASFTALVPTMMLALGLESIKSSYGYSTDGGHLHTI</sequence>
<dbReference type="HOGENOM" id="CLU_662251_0_0_1"/>
<feature type="compositionally biased region" description="Basic and acidic residues" evidence="1">
    <location>
        <begin position="197"/>
        <end position="215"/>
    </location>
</feature>
<keyword evidence="2" id="KW-0472">Membrane</keyword>
<reference evidence="4" key="2">
    <citation type="submission" date="2013-04" db="EMBL/GenBank/DDBJ databases">
        <title>Genomic mechanisms accounting for the adaptation to parasitism in nematode-trapping fungi.</title>
        <authorList>
            <person name="Ahren D.G."/>
        </authorList>
    </citation>
    <scope>NUCLEOTIDE SEQUENCE [LARGE SCALE GENOMIC DNA]</scope>
    <source>
        <strain evidence="4">CBS 200.50</strain>
    </source>
</reference>
<gene>
    <name evidence="3" type="ORF">H072_3453</name>
</gene>
<proteinExistence type="predicted"/>
<evidence type="ECO:0000256" key="1">
    <source>
        <dbReference type="SAM" id="MobiDB-lite"/>
    </source>
</evidence>
<evidence type="ECO:0000313" key="3">
    <source>
        <dbReference type="EMBL" id="EPS42602.1"/>
    </source>
</evidence>
<dbReference type="OrthoDB" id="10632252at2759"/>
<keyword evidence="4" id="KW-1185">Reference proteome</keyword>
<keyword evidence="2" id="KW-0812">Transmembrane</keyword>
<comment type="caution">
    <text evidence="3">The sequence shown here is derived from an EMBL/GenBank/DDBJ whole genome shotgun (WGS) entry which is preliminary data.</text>
</comment>
<name>S8C4I1_DACHA</name>